<evidence type="ECO:0000256" key="5">
    <source>
        <dbReference type="ARBA" id="ARBA00022723"/>
    </source>
</evidence>
<dbReference type="PROSITE" id="PS01213">
    <property type="entry name" value="GLOBIN_FAM_2"/>
    <property type="match status" value="1"/>
</dbReference>
<dbReference type="GO" id="GO:0019825">
    <property type="term" value="F:oxygen binding"/>
    <property type="evidence" value="ECO:0007669"/>
    <property type="project" value="InterPro"/>
</dbReference>
<dbReference type="Pfam" id="PF01152">
    <property type="entry name" value="Bac_globin"/>
    <property type="match status" value="1"/>
</dbReference>
<dbReference type="SUPFAM" id="SSF46458">
    <property type="entry name" value="Globin-like"/>
    <property type="match status" value="1"/>
</dbReference>
<keyword evidence="3 7" id="KW-0349">Heme</keyword>
<keyword evidence="10" id="KW-0675">Receptor</keyword>
<comment type="cofactor">
    <cofactor evidence="8">
        <name>heme</name>
        <dbReference type="ChEBI" id="CHEBI:30413"/>
    </cofactor>
    <text evidence="8">Binds 1 heme group per subunit.</text>
</comment>
<feature type="binding site" description="proximal binding residue" evidence="8">
    <location>
        <position position="81"/>
    </location>
    <ligand>
        <name>heme</name>
        <dbReference type="ChEBI" id="CHEBI:30413"/>
    </ligand>
    <ligandPart>
        <name>Fe</name>
        <dbReference type="ChEBI" id="CHEBI:18248"/>
    </ligandPart>
</feature>
<dbReference type="Proteomes" id="UP000093795">
    <property type="component" value="Unassembled WGS sequence"/>
</dbReference>
<evidence type="ECO:0000256" key="9">
    <source>
        <dbReference type="PIRSR" id="PIRSR601486-1"/>
    </source>
</evidence>
<dbReference type="EMBL" id="LZKQ01000051">
    <property type="protein sequence ID" value="OBI89816.1"/>
    <property type="molecule type" value="Genomic_DNA"/>
</dbReference>
<gene>
    <name evidence="10" type="ORF">A9X01_13300</name>
</gene>
<name>A0A1A3CUS1_MYCAS</name>
<protein>
    <recommendedName>
        <fullName evidence="7">Group 1 truncated hemoglobin</fullName>
    </recommendedName>
</protein>
<dbReference type="GO" id="GO:0005344">
    <property type="term" value="F:oxygen carrier activity"/>
    <property type="evidence" value="ECO:0007669"/>
    <property type="project" value="UniProtKB-UniRule"/>
</dbReference>
<comment type="caution">
    <text evidence="10">The sequence shown here is derived from an EMBL/GenBank/DDBJ whole genome shotgun (WGS) entry which is preliminary data.</text>
</comment>
<dbReference type="GO" id="GO:0020037">
    <property type="term" value="F:heme binding"/>
    <property type="evidence" value="ECO:0007669"/>
    <property type="project" value="InterPro"/>
</dbReference>
<keyword evidence="5 7" id="KW-0479">Metal-binding</keyword>
<organism evidence="10 11">
    <name type="scientific">Mycobacterium asiaticum</name>
    <dbReference type="NCBI Taxonomy" id="1790"/>
    <lineage>
        <taxon>Bacteria</taxon>
        <taxon>Bacillati</taxon>
        <taxon>Actinomycetota</taxon>
        <taxon>Actinomycetes</taxon>
        <taxon>Mycobacteriales</taxon>
        <taxon>Mycobacteriaceae</taxon>
        <taxon>Mycobacterium</taxon>
    </lineage>
</organism>
<proteinExistence type="inferred from homology"/>
<dbReference type="PIRSF" id="PIRSF002030">
    <property type="entry name" value="Globin_Protozoa/Cyanobacteria"/>
    <property type="match status" value="1"/>
</dbReference>
<dbReference type="RefSeq" id="WP_065119663.1">
    <property type="nucleotide sequence ID" value="NZ_LZKQ01000051.1"/>
</dbReference>
<evidence type="ECO:0000313" key="11">
    <source>
        <dbReference type="Proteomes" id="UP000093795"/>
    </source>
</evidence>
<dbReference type="Gene3D" id="1.10.490.10">
    <property type="entry name" value="Globins"/>
    <property type="match status" value="1"/>
</dbReference>
<dbReference type="InterPro" id="IPR012292">
    <property type="entry name" value="Globin/Proto"/>
</dbReference>
<evidence type="ECO:0000256" key="8">
    <source>
        <dbReference type="PIRSR" id="PIRSR002030-1"/>
    </source>
</evidence>
<feature type="binding site" description="distal binding residue" evidence="9">
    <location>
        <position position="81"/>
    </location>
    <ligand>
        <name>heme</name>
        <dbReference type="ChEBI" id="CHEBI:30413"/>
    </ligand>
    <ligandPart>
        <name>Fe</name>
        <dbReference type="ChEBI" id="CHEBI:18248"/>
    </ligandPart>
</feature>
<keyword evidence="2 7" id="KW-0813">Transport</keyword>
<evidence type="ECO:0000256" key="4">
    <source>
        <dbReference type="ARBA" id="ARBA00022621"/>
    </source>
</evidence>
<comment type="similarity">
    <text evidence="1 7">Belongs to the truncated hemoglobin family. Group I subfamily.</text>
</comment>
<dbReference type="InterPro" id="IPR009050">
    <property type="entry name" value="Globin-like_sf"/>
</dbReference>
<dbReference type="InterPro" id="IPR016339">
    <property type="entry name" value="Hemoglobin_trunc_I"/>
</dbReference>
<dbReference type="CDD" id="cd00454">
    <property type="entry name" value="TrHb1_N"/>
    <property type="match status" value="1"/>
</dbReference>
<dbReference type="OrthoDB" id="9798157at2"/>
<dbReference type="GO" id="GO:0046872">
    <property type="term" value="F:metal ion binding"/>
    <property type="evidence" value="ECO:0007669"/>
    <property type="project" value="UniProtKB-UniRule"/>
</dbReference>
<accession>A0A1A3CUS1</accession>
<evidence type="ECO:0000256" key="2">
    <source>
        <dbReference type="ARBA" id="ARBA00022448"/>
    </source>
</evidence>
<reference evidence="10 11" key="1">
    <citation type="submission" date="2016-06" db="EMBL/GenBank/DDBJ databases">
        <authorList>
            <person name="Kjaerup R.B."/>
            <person name="Dalgaard T.S."/>
            <person name="Juul-Madsen H.R."/>
        </authorList>
    </citation>
    <scope>NUCLEOTIDE SEQUENCE [LARGE SCALE GENOMIC DNA]</scope>
    <source>
        <strain evidence="10 11">1081914.2</strain>
    </source>
</reference>
<evidence type="ECO:0000256" key="1">
    <source>
        <dbReference type="ARBA" id="ARBA00009660"/>
    </source>
</evidence>
<dbReference type="InterPro" id="IPR001486">
    <property type="entry name" value="Hemoglobin_trunc"/>
</dbReference>
<keyword evidence="6 7" id="KW-0408">Iron</keyword>
<keyword evidence="4 7" id="KW-0561">Oxygen transport</keyword>
<evidence type="ECO:0000256" key="6">
    <source>
        <dbReference type="ARBA" id="ARBA00023004"/>
    </source>
</evidence>
<evidence type="ECO:0000313" key="10">
    <source>
        <dbReference type="EMBL" id="OBI89816.1"/>
    </source>
</evidence>
<dbReference type="AlphaFoldDB" id="A0A1A3CUS1"/>
<evidence type="ECO:0000256" key="7">
    <source>
        <dbReference type="PIRNR" id="PIRNR002030"/>
    </source>
</evidence>
<evidence type="ECO:0000256" key="3">
    <source>
        <dbReference type="ARBA" id="ARBA00022617"/>
    </source>
</evidence>
<sequence>MPPLKLFPLRKRLSIYDRIGGYQAIETVVNDFYDRVLADAELAAFFTGTNMSRLKGRQAEFFAAALGGPDAYSGAPMKQVHQGRGITMHHFGLVAGHLGDALTAAGVPPDTITEILGVIAPLASDIASGESSTTKV</sequence>
<dbReference type="InterPro" id="IPR019795">
    <property type="entry name" value="Globin_bac-like_CS"/>
</dbReference>